<dbReference type="EMBL" id="JBBMFP010000020">
    <property type="protein sequence ID" value="MEQ2433130.1"/>
    <property type="molecule type" value="Genomic_DNA"/>
</dbReference>
<evidence type="ECO:0000313" key="5">
    <source>
        <dbReference type="EMBL" id="MEQ2433130.1"/>
    </source>
</evidence>
<dbReference type="InterPro" id="IPR036390">
    <property type="entry name" value="WH_DNA-bd_sf"/>
</dbReference>
<keyword evidence="1" id="KW-0805">Transcription regulation</keyword>
<dbReference type="SMART" id="SM00345">
    <property type="entry name" value="HTH_GNTR"/>
    <property type="match status" value="1"/>
</dbReference>
<dbReference type="PANTHER" id="PTHR38445:SF7">
    <property type="entry name" value="GNTR-FAMILY TRANSCRIPTIONAL REGULATOR"/>
    <property type="match status" value="1"/>
</dbReference>
<accession>A0ABV1DS09</accession>
<dbReference type="SUPFAM" id="SSF46785">
    <property type="entry name" value="Winged helix' DNA-binding domain"/>
    <property type="match status" value="1"/>
</dbReference>
<keyword evidence="6" id="KW-1185">Reference proteome</keyword>
<evidence type="ECO:0000256" key="1">
    <source>
        <dbReference type="ARBA" id="ARBA00023015"/>
    </source>
</evidence>
<dbReference type="Gene3D" id="1.10.10.10">
    <property type="entry name" value="Winged helix-like DNA-binding domain superfamily/Winged helix DNA-binding domain"/>
    <property type="match status" value="1"/>
</dbReference>
<dbReference type="RefSeq" id="WP_349064616.1">
    <property type="nucleotide sequence ID" value="NZ_JBBMFP010000020.1"/>
</dbReference>
<comment type="caution">
    <text evidence="5">The sequence shown here is derived from an EMBL/GenBank/DDBJ whole genome shotgun (WGS) entry which is preliminary data.</text>
</comment>
<evidence type="ECO:0000259" key="4">
    <source>
        <dbReference type="PROSITE" id="PS50949"/>
    </source>
</evidence>
<evidence type="ECO:0000256" key="2">
    <source>
        <dbReference type="ARBA" id="ARBA00023125"/>
    </source>
</evidence>
<sequence>MEVIISTSSSTPIYEQINTQIKAMIVSGELKDEELLPSVRNLARQLHISVITVKRAYEDLQKEGFIKTVVGKGTFVIEQNNAKTEEINSMIEEKLDEVVMLAKRSGIKVEMLQEILNMLYYGEE</sequence>
<name>A0ABV1DS09_9FIRM</name>
<feature type="domain" description="HTH gntR-type" evidence="4">
    <location>
        <begin position="11"/>
        <end position="79"/>
    </location>
</feature>
<evidence type="ECO:0000313" key="6">
    <source>
        <dbReference type="Proteomes" id="UP001457898"/>
    </source>
</evidence>
<reference evidence="5 6" key="1">
    <citation type="submission" date="2024-03" db="EMBL/GenBank/DDBJ databases">
        <title>Human intestinal bacterial collection.</title>
        <authorList>
            <person name="Pauvert C."/>
            <person name="Hitch T.C.A."/>
            <person name="Clavel T."/>
        </authorList>
    </citation>
    <scope>NUCLEOTIDE SEQUENCE [LARGE SCALE GENOMIC DNA]</scope>
    <source>
        <strain evidence="5 6">CLA-SR-H028</strain>
    </source>
</reference>
<evidence type="ECO:0000256" key="3">
    <source>
        <dbReference type="ARBA" id="ARBA00023163"/>
    </source>
</evidence>
<keyword evidence="3" id="KW-0804">Transcription</keyword>
<gene>
    <name evidence="5" type="ORF">WMO65_19240</name>
</gene>
<dbReference type="Pfam" id="PF00392">
    <property type="entry name" value="GntR"/>
    <property type="match status" value="1"/>
</dbReference>
<dbReference type="InterPro" id="IPR036388">
    <property type="entry name" value="WH-like_DNA-bd_sf"/>
</dbReference>
<protein>
    <submittedName>
        <fullName evidence="5">GntR family transcriptional regulator</fullName>
    </submittedName>
</protein>
<organism evidence="5 6">
    <name type="scientific">Blautia caccae</name>
    <dbReference type="NCBI Taxonomy" id="3133175"/>
    <lineage>
        <taxon>Bacteria</taxon>
        <taxon>Bacillati</taxon>
        <taxon>Bacillota</taxon>
        <taxon>Clostridia</taxon>
        <taxon>Lachnospirales</taxon>
        <taxon>Lachnospiraceae</taxon>
        <taxon>Blautia</taxon>
    </lineage>
</organism>
<dbReference type="PROSITE" id="PS50949">
    <property type="entry name" value="HTH_GNTR"/>
    <property type="match status" value="1"/>
</dbReference>
<proteinExistence type="predicted"/>
<dbReference type="InterPro" id="IPR000524">
    <property type="entry name" value="Tscrpt_reg_HTH_GntR"/>
</dbReference>
<dbReference type="CDD" id="cd07377">
    <property type="entry name" value="WHTH_GntR"/>
    <property type="match status" value="1"/>
</dbReference>
<dbReference type="PANTHER" id="PTHR38445">
    <property type="entry name" value="HTH-TYPE TRANSCRIPTIONAL REPRESSOR YTRA"/>
    <property type="match status" value="1"/>
</dbReference>
<keyword evidence="2" id="KW-0238">DNA-binding</keyword>
<dbReference type="Proteomes" id="UP001457898">
    <property type="component" value="Unassembled WGS sequence"/>
</dbReference>